<dbReference type="GO" id="GO:0043952">
    <property type="term" value="P:protein transport by the Sec complex"/>
    <property type="evidence" value="ECO:0007669"/>
    <property type="project" value="UniProtKB-UniRule"/>
</dbReference>
<dbReference type="InterPro" id="IPR026593">
    <property type="entry name" value="SecY"/>
</dbReference>
<dbReference type="HOGENOM" id="CLU_030313_3_2_7"/>
<evidence type="ECO:0000256" key="10">
    <source>
        <dbReference type="HAMAP-Rule" id="MF_01465"/>
    </source>
</evidence>
<evidence type="ECO:0000313" key="13">
    <source>
        <dbReference type="Proteomes" id="UP000018769"/>
    </source>
</evidence>
<keyword evidence="3 10" id="KW-0813">Transport</keyword>
<dbReference type="InterPro" id="IPR030659">
    <property type="entry name" value="SecY_CS"/>
</dbReference>
<dbReference type="GO" id="GO:0005886">
    <property type="term" value="C:plasma membrane"/>
    <property type="evidence" value="ECO:0007669"/>
    <property type="project" value="UniProtKB-SubCell"/>
</dbReference>
<dbReference type="PATRIC" id="fig|673862.3.peg.380"/>
<dbReference type="RefSeq" id="WP_023791706.1">
    <property type="nucleotide sequence ID" value="NC_023003.1"/>
</dbReference>
<evidence type="ECO:0000256" key="2">
    <source>
        <dbReference type="ARBA" id="ARBA00005751"/>
    </source>
</evidence>
<sequence length="429" mass="47357">MILLKNFRNIFKIPELTKKLLVTLGILIVHRIGSYIPAIGVNGEYLAQYLAKSQTVSGFLKYFDIFSGGSLERFTLFSLSIGPYINASIIMQMLTLTIPSLEQLSKEGDYGRKVINQYTRYLALFISIAYALGAALFLNHQNTLDPNLLIQPGWGFIFIFTLSIAVGSMFVMWLGEQISLFGIGNGSSMIIFAGIVSRLPATVLAIVQAGMSHPIKVLLVLILFILITGSIVYLEKADRKIPVQYARRIIGQRVYGGQSTYIPFKINTSGIMPVIFAQALLNIPPFLIGILGIKWLSNVFSPGGALYNALEFALIIFFTYFYTAVAFNPTELADNIKKSGGFIPGIRPGKQTADYFDFILNRIGLVGAVYLGFLAIAPGILSRILNIPFIPGTSLLIMVSVALEMSAQIESYLIEHKYEGFLTTGRIKR</sequence>
<feature type="transmembrane region" description="Helical" evidence="10">
    <location>
        <begin position="20"/>
        <end position="40"/>
    </location>
</feature>
<evidence type="ECO:0000256" key="1">
    <source>
        <dbReference type="ARBA" id="ARBA00004141"/>
    </source>
</evidence>
<proteinExistence type="inferred from homology"/>
<dbReference type="STRING" id="673862.BABL1_gene_525"/>
<evidence type="ECO:0000256" key="7">
    <source>
        <dbReference type="ARBA" id="ARBA00023010"/>
    </source>
</evidence>
<evidence type="ECO:0000256" key="9">
    <source>
        <dbReference type="ARBA" id="ARBA00039733"/>
    </source>
</evidence>
<keyword evidence="6 10" id="KW-1133">Transmembrane helix</keyword>
<dbReference type="PRINTS" id="PR00303">
    <property type="entry name" value="SECYTRNLCASE"/>
</dbReference>
<keyword evidence="5 10" id="KW-0653">Protein transport</keyword>
<feature type="transmembrane region" description="Helical" evidence="10">
    <location>
        <begin position="81"/>
        <end position="101"/>
    </location>
</feature>
<evidence type="ECO:0000256" key="3">
    <source>
        <dbReference type="ARBA" id="ARBA00022448"/>
    </source>
</evidence>
<reference evidence="12 13" key="1">
    <citation type="journal article" date="2015" name="Biol. Direct">
        <title>Babela massiliensis, a representative of a widespread bacterial phylum with unusual adaptations to parasitism in amoebae.</title>
        <authorList>
            <person name="Pagnier I."/>
            <person name="Yutin N."/>
            <person name="Croce O."/>
            <person name="Makarova K.S."/>
            <person name="Wolf Y.I."/>
            <person name="Benamar S."/>
            <person name="Raoult D."/>
            <person name="Koonin E.V."/>
            <person name="La Scola B."/>
        </authorList>
    </citation>
    <scope>NUCLEOTIDE SEQUENCE [LARGE SCALE GENOMIC DNA]</scope>
    <source>
        <strain evidence="13">BABL1</strain>
    </source>
</reference>
<dbReference type="InterPro" id="IPR023201">
    <property type="entry name" value="SecY_dom_sf"/>
</dbReference>
<keyword evidence="4 10" id="KW-0812">Transmembrane</keyword>
<dbReference type="GO" id="GO:0065002">
    <property type="term" value="P:intracellular protein transmembrane transport"/>
    <property type="evidence" value="ECO:0007669"/>
    <property type="project" value="UniProtKB-UniRule"/>
</dbReference>
<keyword evidence="7 10" id="KW-0811">Translocation</keyword>
<dbReference type="Gene3D" id="1.10.3370.10">
    <property type="entry name" value="SecY subunit domain"/>
    <property type="match status" value="1"/>
</dbReference>
<dbReference type="EMBL" id="HG793133">
    <property type="protein sequence ID" value="CDK30494.1"/>
    <property type="molecule type" value="Genomic_DNA"/>
</dbReference>
<dbReference type="Pfam" id="PF00344">
    <property type="entry name" value="SecY"/>
    <property type="match status" value="1"/>
</dbReference>
<feature type="transmembrane region" description="Helical" evidence="10">
    <location>
        <begin position="305"/>
        <end position="327"/>
    </location>
</feature>
<dbReference type="NCBIfam" id="TIGR00967">
    <property type="entry name" value="3a0501s007"/>
    <property type="match status" value="1"/>
</dbReference>
<comment type="subunit">
    <text evidence="10">Component of the Sec protein translocase complex. Heterotrimer consisting of SecY, SecE and SecG subunits. The heterotrimers can form oligomers, although 1 heterotrimer is thought to be able to translocate proteins. Interacts with the ribosome. Interacts with SecDF, and other proteins may be involved. Interacts with SecA.</text>
</comment>
<dbReference type="InterPro" id="IPR002208">
    <property type="entry name" value="SecY/SEC61-alpha"/>
</dbReference>
<dbReference type="SUPFAM" id="SSF103491">
    <property type="entry name" value="Preprotein translocase SecY subunit"/>
    <property type="match status" value="1"/>
</dbReference>
<dbReference type="eggNOG" id="COG0201">
    <property type="taxonomic scope" value="Bacteria"/>
</dbReference>
<dbReference type="HAMAP" id="MF_01465">
    <property type="entry name" value="SecY"/>
    <property type="match status" value="1"/>
</dbReference>
<evidence type="ECO:0000256" key="5">
    <source>
        <dbReference type="ARBA" id="ARBA00022927"/>
    </source>
</evidence>
<dbReference type="Proteomes" id="UP000018769">
    <property type="component" value="Chromosome I"/>
</dbReference>
<dbReference type="AlphaFoldDB" id="V6DG23"/>
<dbReference type="PROSITE" id="PS00755">
    <property type="entry name" value="SECY_1"/>
    <property type="match status" value="1"/>
</dbReference>
<name>V6DG23_9BACT</name>
<evidence type="ECO:0000313" key="12">
    <source>
        <dbReference type="EMBL" id="CDK30494.1"/>
    </source>
</evidence>
<comment type="similarity">
    <text evidence="2 10 11">Belongs to the SecY/SEC61-alpha family.</text>
</comment>
<keyword evidence="10" id="KW-1003">Cell membrane</keyword>
<feature type="transmembrane region" description="Helical" evidence="10">
    <location>
        <begin position="187"/>
        <end position="209"/>
    </location>
</feature>
<comment type="function">
    <text evidence="10">The central subunit of the protein translocation channel SecYEG. Consists of two halves formed by TMs 1-5 and 6-10. These two domains form a lateral gate at the front which open onto the bilayer between TMs 2 and 7, and are clamped together by SecE at the back. The channel is closed by both a pore ring composed of hydrophobic SecY resides and a short helix (helix 2A) on the extracellular side of the membrane which forms a plug. The plug probably moves laterally to allow the channel to open. The ring and the pore may move independently.</text>
</comment>
<dbReference type="PIRSF" id="PIRSF004557">
    <property type="entry name" value="SecY"/>
    <property type="match status" value="1"/>
</dbReference>
<dbReference type="FunFam" id="1.10.3370.10:FF:000001">
    <property type="entry name" value="Preprotein translocase subunit SecY"/>
    <property type="match status" value="1"/>
</dbReference>
<feature type="transmembrane region" description="Helical" evidence="10">
    <location>
        <begin position="387"/>
        <end position="407"/>
    </location>
</feature>
<feature type="transmembrane region" description="Helical" evidence="10">
    <location>
        <begin position="121"/>
        <end position="141"/>
    </location>
</feature>
<comment type="subcellular location">
    <subcellularLocation>
        <location evidence="10">Cell membrane</location>
        <topology evidence="10">Multi-pass membrane protein</topology>
    </subcellularLocation>
    <subcellularLocation>
        <location evidence="1">Membrane</location>
        <topology evidence="1">Multi-pass membrane protein</topology>
    </subcellularLocation>
</comment>
<evidence type="ECO:0000256" key="6">
    <source>
        <dbReference type="ARBA" id="ARBA00022989"/>
    </source>
</evidence>
<feature type="transmembrane region" description="Helical" evidence="10">
    <location>
        <begin position="359"/>
        <end position="381"/>
    </location>
</feature>
<dbReference type="OrthoDB" id="9809248at2"/>
<evidence type="ECO:0000256" key="4">
    <source>
        <dbReference type="ARBA" id="ARBA00022692"/>
    </source>
</evidence>
<feature type="transmembrane region" description="Helical" evidence="10">
    <location>
        <begin position="153"/>
        <end position="175"/>
    </location>
</feature>
<protein>
    <recommendedName>
        <fullName evidence="9 10">Protein translocase subunit SecY</fullName>
    </recommendedName>
</protein>
<keyword evidence="8 10" id="KW-0472">Membrane</keyword>
<gene>
    <name evidence="10" type="primary">secY</name>
    <name evidence="12" type="ORF">BABL1_gene_525</name>
</gene>
<organism evidence="12 13">
    <name type="scientific">Candidatus Babela massiliensis</name>
    <dbReference type="NCBI Taxonomy" id="673862"/>
    <lineage>
        <taxon>Bacteria</taxon>
        <taxon>Candidatus Babelota</taxon>
        <taxon>Candidatus Babeliae</taxon>
        <taxon>Candidatus Babeliales</taxon>
        <taxon>Candidatus Babeliaceae</taxon>
        <taxon>Candidatus Babela</taxon>
    </lineage>
</organism>
<feature type="transmembrane region" description="Helical" evidence="10">
    <location>
        <begin position="215"/>
        <end position="234"/>
    </location>
</feature>
<dbReference type="KEGG" id="dpb:BABL1_gene_525"/>
<feature type="transmembrane region" description="Helical" evidence="10">
    <location>
        <begin position="271"/>
        <end position="293"/>
    </location>
</feature>
<evidence type="ECO:0000256" key="11">
    <source>
        <dbReference type="RuleBase" id="RU004349"/>
    </source>
</evidence>
<keyword evidence="13" id="KW-1185">Reference proteome</keyword>
<accession>V6DG23</accession>
<evidence type="ECO:0000256" key="8">
    <source>
        <dbReference type="ARBA" id="ARBA00023136"/>
    </source>
</evidence>
<dbReference type="PANTHER" id="PTHR10906">
    <property type="entry name" value="SECY/SEC61-ALPHA FAMILY MEMBER"/>
    <property type="match status" value="1"/>
</dbReference>
<dbReference type="GO" id="GO:0006605">
    <property type="term" value="P:protein targeting"/>
    <property type="evidence" value="ECO:0007669"/>
    <property type="project" value="UniProtKB-UniRule"/>
</dbReference>